<sequence>MEPERNSPYWGAIVQNNWPVISPGDWHGLETKARDGAAAIDPQEAERARRAFDERVRASHGLEPVKRDMLAQVGTPQAFVDALVAAADTYGRMSDLVYRTRNKILDIVDEATRAIGNGRAEDTDGDGDNSDEEARRVAGIIDNARRAVDERVALSLQELGPNGLPELSLIAEALGLPGPWTTGGPGHSGPPGHWGPGHPDAPGGPHTGPTGPGPGGPGPGGPGDTPLDRPNLPFPLPIQWGPDGPVGPDGRPLLPHLPGFPPGPHAPIGDPNGPSDAPPAAPPVSAGPSPVSAAPTGSAPGYAPAGPATSAGPSHADSGHGDSGHGDGPQPALDDPGPPVHGRTGTSDSAAGEHADGADPASTSTRNTVSGNVTPADAANPAMPFGTPMGVVPAQTTTPGTVTQAGTATSRPGPTAAAPGGPPDRARSVSAPEVKAPPPVDSKSTPGGPKVPAGSAPPPASASTAAGKPTPVRPQPPDRTGAEDRRVDAAAAPADAADGHEKLREAVGFAMIAASGPSFVVGERVNGDLVLARSLLSSLLAAAESTALGVSWAVSVMRHSGGVSAFVTSNEGRGWLPAGVFLPRELSTPWTWSVSEQAPWEGLADPARILVEFAAAWGVKSGAGLSALVSSEPIDADMLRQLGDIAAEGSVQAAPTMDYSAPASGLEDRLGLVGAPRLLDQVAGVRPERLRGRCLELAVDAHIRVAKMNAGNPATLGAPALRERILGAMQHGRPVAAEWWEELRDTDDLMAASVLPLRADVSRIAVGQLRNEDSDPRSVSGTAAVRALAFERRCNETVLLLAQDPTRQTLRDTVYAHGQIVDHPLFGRMAAAAADQAAARQRAAISTGPDRRR</sequence>
<evidence type="ECO:0000313" key="2">
    <source>
        <dbReference type="EMBL" id="BCK57282.1"/>
    </source>
</evidence>
<name>A0A7G1KPU7_9NOCA</name>
<feature type="compositionally biased region" description="Low complexity" evidence="1">
    <location>
        <begin position="241"/>
        <end position="257"/>
    </location>
</feature>
<feature type="compositionally biased region" description="Low complexity" evidence="1">
    <location>
        <begin position="461"/>
        <end position="470"/>
    </location>
</feature>
<accession>A0A7G1KPU7</accession>
<dbReference type="GeneID" id="80349494"/>
<proteinExistence type="predicted"/>
<keyword evidence="3" id="KW-1185">Reference proteome</keyword>
<evidence type="ECO:0000256" key="1">
    <source>
        <dbReference type="SAM" id="MobiDB-lite"/>
    </source>
</evidence>
<dbReference type="AlphaFoldDB" id="A0A7G1KPU7"/>
<feature type="compositionally biased region" description="Low complexity" evidence="1">
    <location>
        <begin position="283"/>
        <end position="316"/>
    </location>
</feature>
<dbReference type="RefSeq" id="WP_187684200.1">
    <property type="nucleotide sequence ID" value="NZ_AP023396.1"/>
</dbReference>
<feature type="compositionally biased region" description="Low complexity" evidence="1">
    <location>
        <begin position="390"/>
        <end position="419"/>
    </location>
</feature>
<feature type="compositionally biased region" description="Pro residues" evidence="1">
    <location>
        <begin position="211"/>
        <end position="220"/>
    </location>
</feature>
<feature type="compositionally biased region" description="Gly residues" evidence="1">
    <location>
        <begin position="181"/>
        <end position="195"/>
    </location>
</feature>
<dbReference type="EMBL" id="AP023396">
    <property type="protein sequence ID" value="BCK57282.1"/>
    <property type="molecule type" value="Genomic_DNA"/>
</dbReference>
<dbReference type="KEGG" id="nwl:NWFMUON74_50540"/>
<dbReference type="Proteomes" id="UP000516173">
    <property type="component" value="Chromosome"/>
</dbReference>
<reference evidence="2 3" key="1">
    <citation type="submission" date="2020-08" db="EMBL/GenBank/DDBJ databases">
        <title>Genome Sequencing of Nocardia wallacei strain FMUON74 and assembly.</title>
        <authorList>
            <person name="Toyokawa M."/>
            <person name="Uesaka K."/>
        </authorList>
    </citation>
    <scope>NUCLEOTIDE SEQUENCE [LARGE SCALE GENOMIC DNA]</scope>
    <source>
        <strain evidence="2 3">FMUON74</strain>
    </source>
</reference>
<evidence type="ECO:0000313" key="3">
    <source>
        <dbReference type="Proteomes" id="UP000516173"/>
    </source>
</evidence>
<protein>
    <submittedName>
        <fullName evidence="2">Uncharacterized protein</fullName>
    </submittedName>
</protein>
<feature type="compositionally biased region" description="Polar residues" evidence="1">
    <location>
        <begin position="361"/>
        <end position="373"/>
    </location>
</feature>
<feature type="compositionally biased region" description="Low complexity" evidence="1">
    <location>
        <begin position="266"/>
        <end position="275"/>
    </location>
</feature>
<organism evidence="2 3">
    <name type="scientific">Nocardia wallacei</name>
    <dbReference type="NCBI Taxonomy" id="480035"/>
    <lineage>
        <taxon>Bacteria</taxon>
        <taxon>Bacillati</taxon>
        <taxon>Actinomycetota</taxon>
        <taxon>Actinomycetes</taxon>
        <taxon>Mycobacteriales</taxon>
        <taxon>Nocardiaceae</taxon>
        <taxon>Nocardia</taxon>
    </lineage>
</organism>
<feature type="compositionally biased region" description="Low complexity" evidence="1">
    <location>
        <begin position="196"/>
        <end position="209"/>
    </location>
</feature>
<feature type="region of interest" description="Disordered" evidence="1">
    <location>
        <begin position="178"/>
        <end position="499"/>
    </location>
</feature>
<gene>
    <name evidence="2" type="ORF">NWFMUON74_50540</name>
</gene>